<dbReference type="OrthoDB" id="10006207at2759"/>
<dbReference type="WBParaSite" id="EVEC_0001156301-mRNA-1">
    <property type="protein sequence ID" value="EVEC_0001156301-mRNA-1"/>
    <property type="gene ID" value="EVEC_0001156301"/>
</dbReference>
<organism evidence="4">
    <name type="scientific">Enterobius vermicularis</name>
    <name type="common">Human pinworm</name>
    <dbReference type="NCBI Taxonomy" id="51028"/>
    <lineage>
        <taxon>Eukaryota</taxon>
        <taxon>Metazoa</taxon>
        <taxon>Ecdysozoa</taxon>
        <taxon>Nematoda</taxon>
        <taxon>Chromadorea</taxon>
        <taxon>Rhabditida</taxon>
        <taxon>Spirurina</taxon>
        <taxon>Oxyuridomorpha</taxon>
        <taxon>Oxyuroidea</taxon>
        <taxon>Oxyuridae</taxon>
        <taxon>Enterobius</taxon>
    </lineage>
</organism>
<reference evidence="4" key="1">
    <citation type="submission" date="2017-02" db="UniProtKB">
        <authorList>
            <consortium name="WormBaseParasite"/>
        </authorList>
    </citation>
    <scope>IDENTIFICATION</scope>
</reference>
<proteinExistence type="predicted"/>
<evidence type="ECO:0000313" key="2">
    <source>
        <dbReference type="EMBL" id="VDD96105.1"/>
    </source>
</evidence>
<dbReference type="Proteomes" id="UP000274131">
    <property type="component" value="Unassembled WGS sequence"/>
</dbReference>
<sequence>MMKNYDQVLIKGVSDGIHWHLLRCVGGQLIAASFLLFNVRKGASEIISSCYLIRILVRFFHLSLNIASIYHFLFYTFITMMKFWCYMVIAVYGSMQTFSGWVIGSTQTKANKMESCLYQLDSMASIVIGGAFFAFPKWLLYRQVKIVLNETHEICGRLMGAYFMSCYIVSSHALHWENKEHHKIAVDTRSIICVTILLAQIWSQYAYGNDWSGGHWIGILLYSTWTCICLAYRYFLNHSLSQGQKKKIQ</sequence>
<gene>
    <name evidence="2" type="ORF">EVEC_LOCUS10856</name>
</gene>
<keyword evidence="1" id="KW-1133">Transmembrane helix</keyword>
<keyword evidence="1" id="KW-0472">Membrane</keyword>
<name>A0A0N4VL10_ENTVE</name>
<evidence type="ECO:0000313" key="4">
    <source>
        <dbReference type="WBParaSite" id="EVEC_0001156301-mRNA-1"/>
    </source>
</evidence>
<accession>A0A0N4VL10</accession>
<keyword evidence="3" id="KW-1185">Reference proteome</keyword>
<reference evidence="2 3" key="2">
    <citation type="submission" date="2018-10" db="EMBL/GenBank/DDBJ databases">
        <authorList>
            <consortium name="Pathogen Informatics"/>
        </authorList>
    </citation>
    <scope>NUCLEOTIDE SEQUENCE [LARGE SCALE GENOMIC DNA]</scope>
</reference>
<dbReference type="AlphaFoldDB" id="A0A0N4VL10"/>
<feature type="transmembrane region" description="Helical" evidence="1">
    <location>
        <begin position="51"/>
        <end position="77"/>
    </location>
</feature>
<feature type="transmembrane region" description="Helical" evidence="1">
    <location>
        <begin position="116"/>
        <end position="139"/>
    </location>
</feature>
<feature type="transmembrane region" description="Helical" evidence="1">
    <location>
        <begin position="213"/>
        <end position="236"/>
    </location>
</feature>
<dbReference type="EMBL" id="UXUI01011275">
    <property type="protein sequence ID" value="VDD96105.1"/>
    <property type="molecule type" value="Genomic_DNA"/>
</dbReference>
<feature type="transmembrane region" description="Helical" evidence="1">
    <location>
        <begin position="20"/>
        <end position="39"/>
    </location>
</feature>
<evidence type="ECO:0000256" key="1">
    <source>
        <dbReference type="SAM" id="Phobius"/>
    </source>
</evidence>
<keyword evidence="1" id="KW-0812">Transmembrane</keyword>
<protein>
    <submittedName>
        <fullName evidence="4">Serpentine Receptor, class T</fullName>
    </submittedName>
</protein>
<feature type="transmembrane region" description="Helical" evidence="1">
    <location>
        <begin position="159"/>
        <end position="176"/>
    </location>
</feature>
<evidence type="ECO:0000313" key="3">
    <source>
        <dbReference type="Proteomes" id="UP000274131"/>
    </source>
</evidence>
<feature type="transmembrane region" description="Helical" evidence="1">
    <location>
        <begin position="83"/>
        <end position="104"/>
    </location>
</feature>